<sequence length="292" mass="30365">MAELVAYIVAGLATGAIYALAAIGFTLVWQTSQTINFAQGEYVMLPAILILAGVAFLGLPIWAAAVLGAALFVVVFGLGFKLAVVDPMIRHGVLPLAIATMALAIIMKESAKDFFSSEAQTFPSPFPAGAVDVLGVSLSLQHIAIIAVAFVAIGALQWFVTATRTGRQMQATAQNPGVALILGIPVARMVMLTFAINAGLAVLASVLISPIYLAKFSNGDVIGLFAFIAAIVGGFNQVRGALAGGLIVGVVDSLAAAYISSSYRLAVPLVLLVVIILVKPEGLFGRREERRV</sequence>
<evidence type="ECO:0000256" key="1">
    <source>
        <dbReference type="ARBA" id="ARBA00004651"/>
    </source>
</evidence>
<protein>
    <submittedName>
        <fullName evidence="10">Amino acid/amide ABC transporter membrane protein 1 (HAAT family)</fullName>
    </submittedName>
</protein>
<dbReference type="Pfam" id="PF02653">
    <property type="entry name" value="BPD_transp_2"/>
    <property type="match status" value="1"/>
</dbReference>
<feature type="transmembrane region" description="Helical" evidence="9">
    <location>
        <begin position="242"/>
        <end position="259"/>
    </location>
</feature>
<dbReference type="GO" id="GO:0005886">
    <property type="term" value="C:plasma membrane"/>
    <property type="evidence" value="ECO:0007669"/>
    <property type="project" value="UniProtKB-SubCell"/>
</dbReference>
<feature type="transmembrane region" description="Helical" evidence="9">
    <location>
        <begin position="140"/>
        <end position="160"/>
    </location>
</feature>
<evidence type="ECO:0000256" key="5">
    <source>
        <dbReference type="ARBA" id="ARBA00022970"/>
    </source>
</evidence>
<dbReference type="GO" id="GO:0006865">
    <property type="term" value="P:amino acid transport"/>
    <property type="evidence" value="ECO:0007669"/>
    <property type="project" value="UniProtKB-KW"/>
</dbReference>
<organism evidence="10 11">
    <name type="scientific">Phreatobacter oligotrophus</name>
    <dbReference type="NCBI Taxonomy" id="1122261"/>
    <lineage>
        <taxon>Bacteria</taxon>
        <taxon>Pseudomonadati</taxon>
        <taxon>Pseudomonadota</taxon>
        <taxon>Alphaproteobacteria</taxon>
        <taxon>Hyphomicrobiales</taxon>
        <taxon>Phreatobacteraceae</taxon>
        <taxon>Phreatobacter</taxon>
    </lineage>
</organism>
<dbReference type="GO" id="GO:0022857">
    <property type="term" value="F:transmembrane transporter activity"/>
    <property type="evidence" value="ECO:0007669"/>
    <property type="project" value="InterPro"/>
</dbReference>
<dbReference type="EMBL" id="PZZL01000004">
    <property type="protein sequence ID" value="PTM57233.1"/>
    <property type="molecule type" value="Genomic_DNA"/>
</dbReference>
<keyword evidence="7 9" id="KW-0472">Membrane</keyword>
<keyword evidence="2" id="KW-0813">Transport</keyword>
<dbReference type="CDD" id="cd06582">
    <property type="entry name" value="TM_PBP1_LivH_like"/>
    <property type="match status" value="1"/>
</dbReference>
<keyword evidence="11" id="KW-1185">Reference proteome</keyword>
<evidence type="ECO:0000256" key="4">
    <source>
        <dbReference type="ARBA" id="ARBA00022692"/>
    </source>
</evidence>
<evidence type="ECO:0000256" key="7">
    <source>
        <dbReference type="ARBA" id="ARBA00023136"/>
    </source>
</evidence>
<dbReference type="OrthoDB" id="9779023at2"/>
<evidence type="ECO:0000313" key="10">
    <source>
        <dbReference type="EMBL" id="PTM57233.1"/>
    </source>
</evidence>
<evidence type="ECO:0000256" key="3">
    <source>
        <dbReference type="ARBA" id="ARBA00022475"/>
    </source>
</evidence>
<accession>A0A2T4Z5S4</accession>
<evidence type="ECO:0000256" key="2">
    <source>
        <dbReference type="ARBA" id="ARBA00022448"/>
    </source>
</evidence>
<feature type="transmembrane region" description="Helical" evidence="9">
    <location>
        <begin position="219"/>
        <end position="235"/>
    </location>
</feature>
<dbReference type="AlphaFoldDB" id="A0A2T4Z5S4"/>
<feature type="transmembrane region" description="Helical" evidence="9">
    <location>
        <begin position="265"/>
        <end position="284"/>
    </location>
</feature>
<reference evidence="10 11" key="1">
    <citation type="submission" date="2018-04" db="EMBL/GenBank/DDBJ databases">
        <title>Genomic Encyclopedia of Archaeal and Bacterial Type Strains, Phase II (KMG-II): from individual species to whole genera.</title>
        <authorList>
            <person name="Goeker M."/>
        </authorList>
    </citation>
    <scope>NUCLEOTIDE SEQUENCE [LARGE SCALE GENOMIC DNA]</scope>
    <source>
        <strain evidence="10 11">DSM 25521</strain>
    </source>
</reference>
<dbReference type="InterPro" id="IPR001851">
    <property type="entry name" value="ABC_transp_permease"/>
</dbReference>
<keyword evidence="5" id="KW-0029">Amino-acid transport</keyword>
<keyword evidence="3" id="KW-1003">Cell membrane</keyword>
<gene>
    <name evidence="10" type="ORF">C8P69_104283</name>
</gene>
<feature type="transmembrane region" description="Helical" evidence="9">
    <location>
        <begin position="41"/>
        <end position="59"/>
    </location>
</feature>
<name>A0A2T4Z5S4_9HYPH</name>
<keyword evidence="4 9" id="KW-0812">Transmembrane</keyword>
<comment type="subcellular location">
    <subcellularLocation>
        <location evidence="1">Cell membrane</location>
        <topology evidence="1">Multi-pass membrane protein</topology>
    </subcellularLocation>
</comment>
<keyword evidence="6 9" id="KW-1133">Transmembrane helix</keyword>
<evidence type="ECO:0000256" key="8">
    <source>
        <dbReference type="ARBA" id="ARBA00037998"/>
    </source>
</evidence>
<dbReference type="PANTHER" id="PTHR11795:SF450">
    <property type="entry name" value="ABC TRANSPORTER PERMEASE PROTEIN"/>
    <property type="match status" value="1"/>
</dbReference>
<feature type="transmembrane region" description="Helical" evidence="9">
    <location>
        <begin position="6"/>
        <end position="29"/>
    </location>
</feature>
<dbReference type="PANTHER" id="PTHR11795">
    <property type="entry name" value="BRANCHED-CHAIN AMINO ACID TRANSPORT SYSTEM PERMEASE PROTEIN LIVH"/>
    <property type="match status" value="1"/>
</dbReference>
<comment type="caution">
    <text evidence="10">The sequence shown here is derived from an EMBL/GenBank/DDBJ whole genome shotgun (WGS) entry which is preliminary data.</text>
</comment>
<evidence type="ECO:0000256" key="9">
    <source>
        <dbReference type="SAM" id="Phobius"/>
    </source>
</evidence>
<evidence type="ECO:0000313" key="11">
    <source>
        <dbReference type="Proteomes" id="UP000241808"/>
    </source>
</evidence>
<evidence type="ECO:0000256" key="6">
    <source>
        <dbReference type="ARBA" id="ARBA00022989"/>
    </source>
</evidence>
<feature type="transmembrane region" description="Helical" evidence="9">
    <location>
        <begin position="190"/>
        <end position="213"/>
    </location>
</feature>
<dbReference type="Proteomes" id="UP000241808">
    <property type="component" value="Unassembled WGS sequence"/>
</dbReference>
<proteinExistence type="inferred from homology"/>
<dbReference type="RefSeq" id="WP_108177091.1">
    <property type="nucleotide sequence ID" value="NZ_PZZL01000004.1"/>
</dbReference>
<dbReference type="InterPro" id="IPR052157">
    <property type="entry name" value="BCAA_transport_permease"/>
</dbReference>
<comment type="similarity">
    <text evidence="8">Belongs to the binding-protein-dependent transport system permease family. LivHM subfamily.</text>
</comment>
<feature type="transmembrane region" description="Helical" evidence="9">
    <location>
        <begin position="91"/>
        <end position="107"/>
    </location>
</feature>